<keyword evidence="3" id="KW-1185">Reference proteome</keyword>
<dbReference type="OrthoDB" id="3641682at2759"/>
<gene>
    <name evidence="2" type="ORF">F503_01856</name>
</gene>
<sequence length="329" mass="36027">MRYFVPSLALVAVAAATDVKIAWRHDVDSEETSLGVFDAATNTLLADTCGSILHTDVPIDFTNVHINGTADLWTIGSQAHGIHSNPTNGDPICTTKYNPQFTLVECTGVKWNTTHIPESLVTEKDCFSDAYMNHHFRRMEGRMGKRSEIMPHTEIERSENPAEVLKRQTGPGFCLSHGESHRIGDGSPKQYYFYKQLSETLKCGDGDCSVTESDSKSYNIGWTVTGMGLGNMGWLSGGFSVTKTWTTGSAYGCSAGAGESVCNWYNTAHTGYNVQYETYDCSGKVDGSYKGIMKSPNESNRGGYNYCVRGPCRSQGDNYWEDGPDGTAQ</sequence>
<reference evidence="2 3" key="1">
    <citation type="journal article" date="2013" name="BMC Genomics">
        <title>The genome and transcriptome of the pine saprophyte Ophiostoma piceae, and a comparison with the bark beetle-associated pine pathogen Grosmannia clavigera.</title>
        <authorList>
            <person name="Haridas S."/>
            <person name="Wang Y."/>
            <person name="Lim L."/>
            <person name="Massoumi Alamouti S."/>
            <person name="Jackman S."/>
            <person name="Docking R."/>
            <person name="Robertson G."/>
            <person name="Birol I."/>
            <person name="Bohlmann J."/>
            <person name="Breuil C."/>
        </authorList>
    </citation>
    <scope>NUCLEOTIDE SEQUENCE [LARGE SCALE GENOMIC DNA]</scope>
    <source>
        <strain evidence="2 3">UAMH 11346</strain>
    </source>
</reference>
<feature type="signal peptide" evidence="1">
    <location>
        <begin position="1"/>
        <end position="16"/>
    </location>
</feature>
<proteinExistence type="predicted"/>
<dbReference type="EMBL" id="KE148166">
    <property type="protein sequence ID" value="EPE03598.1"/>
    <property type="molecule type" value="Genomic_DNA"/>
</dbReference>
<evidence type="ECO:0000256" key="1">
    <source>
        <dbReference type="SAM" id="SignalP"/>
    </source>
</evidence>
<organism evidence="2 3">
    <name type="scientific">Ophiostoma piceae (strain UAMH 11346)</name>
    <name type="common">Sap stain fungus</name>
    <dbReference type="NCBI Taxonomy" id="1262450"/>
    <lineage>
        <taxon>Eukaryota</taxon>
        <taxon>Fungi</taxon>
        <taxon>Dikarya</taxon>
        <taxon>Ascomycota</taxon>
        <taxon>Pezizomycotina</taxon>
        <taxon>Sordariomycetes</taxon>
        <taxon>Sordariomycetidae</taxon>
        <taxon>Ophiostomatales</taxon>
        <taxon>Ophiostomataceae</taxon>
        <taxon>Ophiostoma</taxon>
    </lineage>
</organism>
<dbReference type="HOGENOM" id="CLU_052707_0_0_1"/>
<dbReference type="eggNOG" id="ENOG502SUW7">
    <property type="taxonomic scope" value="Eukaryota"/>
</dbReference>
<dbReference type="Proteomes" id="UP000016923">
    <property type="component" value="Unassembled WGS sequence"/>
</dbReference>
<feature type="chain" id="PRO_5004518573" description="Secreted protein" evidence="1">
    <location>
        <begin position="17"/>
        <end position="329"/>
    </location>
</feature>
<evidence type="ECO:0000313" key="2">
    <source>
        <dbReference type="EMBL" id="EPE03598.1"/>
    </source>
</evidence>
<evidence type="ECO:0008006" key="4">
    <source>
        <dbReference type="Google" id="ProtNLM"/>
    </source>
</evidence>
<dbReference type="AlphaFoldDB" id="S3CBG3"/>
<dbReference type="VEuPathDB" id="FungiDB:F503_01856"/>
<keyword evidence="1" id="KW-0732">Signal</keyword>
<name>S3CBG3_OPHP1</name>
<evidence type="ECO:0000313" key="3">
    <source>
        <dbReference type="Proteomes" id="UP000016923"/>
    </source>
</evidence>
<protein>
    <recommendedName>
        <fullName evidence="4">Secreted protein</fullName>
    </recommendedName>
</protein>
<accession>S3CBG3</accession>